<dbReference type="Proteomes" id="UP000277204">
    <property type="component" value="Unassembled WGS sequence"/>
</dbReference>
<dbReference type="AlphaFoldDB" id="A0A183LJ39"/>
<dbReference type="STRING" id="48269.A0A183LJ39"/>
<name>A0A183LJ39_9TREM</name>
<keyword evidence="2" id="KW-1185">Reference proteome</keyword>
<reference evidence="1 2" key="1">
    <citation type="submission" date="2018-11" db="EMBL/GenBank/DDBJ databases">
        <authorList>
            <consortium name="Pathogen Informatics"/>
        </authorList>
    </citation>
    <scope>NUCLEOTIDE SEQUENCE [LARGE SCALE GENOMIC DNA]</scope>
    <source>
        <strain evidence="1 2">Zambia</strain>
    </source>
</reference>
<evidence type="ECO:0000313" key="2">
    <source>
        <dbReference type="Proteomes" id="UP000277204"/>
    </source>
</evidence>
<accession>A0A183LJ39</accession>
<sequence>MNWISTEEYHSTNQNNNHSYILSNQFKSQKNISRLESLNIETDINHNNNTNNKASFTQCSNLSSLVENPYQITNLLEKTSRQQLSEKSIRVPIIPSLSMKNIDCINNNVQNCINCKGDLINYLDNVKFSYKNVDEIDHLYKKLRKNVCSSSV</sequence>
<gene>
    <name evidence="1" type="ORF">SMRZ_LOCUS3814</name>
</gene>
<proteinExistence type="predicted"/>
<organism evidence="1 2">
    <name type="scientific">Schistosoma margrebowiei</name>
    <dbReference type="NCBI Taxonomy" id="48269"/>
    <lineage>
        <taxon>Eukaryota</taxon>
        <taxon>Metazoa</taxon>
        <taxon>Spiralia</taxon>
        <taxon>Lophotrochozoa</taxon>
        <taxon>Platyhelminthes</taxon>
        <taxon>Trematoda</taxon>
        <taxon>Digenea</taxon>
        <taxon>Strigeidida</taxon>
        <taxon>Schistosomatoidea</taxon>
        <taxon>Schistosomatidae</taxon>
        <taxon>Schistosoma</taxon>
    </lineage>
</organism>
<evidence type="ECO:0000313" key="1">
    <source>
        <dbReference type="EMBL" id="VDO59211.1"/>
    </source>
</evidence>
<protein>
    <submittedName>
        <fullName evidence="1">Uncharacterized protein</fullName>
    </submittedName>
</protein>
<dbReference type="EMBL" id="UZAI01001146">
    <property type="protein sequence ID" value="VDO59211.1"/>
    <property type="molecule type" value="Genomic_DNA"/>
</dbReference>